<dbReference type="InterPro" id="IPR050281">
    <property type="entry name" value="Flavin_monoamine_oxidase"/>
</dbReference>
<dbReference type="InterPro" id="IPR036388">
    <property type="entry name" value="WH-like_DNA-bd_sf"/>
</dbReference>
<dbReference type="InterPro" id="IPR007526">
    <property type="entry name" value="SWIRM"/>
</dbReference>
<feature type="region of interest" description="Disordered" evidence="4">
    <location>
        <begin position="1327"/>
        <end position="1428"/>
    </location>
</feature>
<dbReference type="SUPFAM" id="SSF51905">
    <property type="entry name" value="FAD/NAD(P)-binding domain"/>
    <property type="match status" value="1"/>
</dbReference>
<dbReference type="GO" id="GO:0010468">
    <property type="term" value="P:regulation of gene expression"/>
    <property type="evidence" value="ECO:0007669"/>
    <property type="project" value="UniProtKB-ARBA"/>
</dbReference>
<sequence>MILLSDFATDNFDTTDDGTNPNSALPKLIDNNDTGTSLIDETFSDPFDFGVSLNSRDSNGQLSSSKPSAHQSLTSTAADVLLETPLDFMNRTSNGRATTTTNNNNNNNNNHNNHTGNSSSHYQQQEQAQRQQIRQQHRQISNSQRNQVFLDQQNINQLWSIYDQTNSNSATPSTSSNANTTPINLNPNDNQKNNLSLNLDSDFSFYPFDDNTTTAPTNPPAAPARNINKRSTSNSSTGNSHKLNGNTVQNLHNYAKYTRQQSVQPQLQEQVKPTQQHHQPHQQPQQKQIRQSISLNQQPKKDQYNDLIRSRPPTRLSHSSNTPLINTHKRQQSASVSPGLYAMGSSRATPQQSAMHGLYNNEFSPQQGPLSIGLQQPQQLQLINNQPLLSPPITRLQQAESPSAESYFAPIPPHEAELMLIRQKYKAKSSIPTDVSNAHYGQQCISAAISSRLNPFQLHIGEHKILRQYLTPVHVTTYLNIRNGILRLWLSNPKVNVTRPEAAGCAREERFFNMAEVAYDWLVRNGYINFGCFEYPTFDFYNAVPEEQRKPRQTVVIIGSGISGLSCARQLDNLFRRKARYFSEYQDTPRILLLEGRRRIGGRIYSAHLKSDPSHAVDVGAHIIPGYGNGNPLAVLIRRQLGLPVEKIYRDQEIHDFFSKDKVDPEAQARAKKLFDHLLERVSQFCHPVRPPKTAKGDEVLIRLAKDPRDEYQESRTIAKTEDIGALRDSQIDESDYKSDAEWCNNNPGKIEVQFLKNIGIKLKPGVADDTVIHLAPEPQFGMYPSLGMSMDALLKQLQDISEITPQELRLLNWHYANLENNSATCLDNLSLGNWNQHAPKSFTGVSSMAKNGYMSLARGLYTYEDKLDVRFKSCVSVVEYSNDQAEIFLENGEQIKADRVIVTVPLGVLKDRTIQFIPDLPKWKSDSIERLGFGVMNKVCLVYEQSFWDEDKDVIAISQPSQGDGNLQDNYKCSRGKFYAFYNVTKAVGKPCLIGVISGAAALKIANESDESIVKAAQSSLEAVYPQVNNAVLVESIVTRWQVDKLSRGSYSYLGLEATGADYDLLARPIGESLFFAGEATSRSYPATVHGAYLSGLRAAGEVLHSLIGDIPIPRPMCPSKDYVHNINNIKYYNKASHSININGSDDVNDINNSGSNSVNNLQRIGHSSGLSSHVTPDASLVGTPTQRTVLDTPQQQPLQISSIIPALSMDRYQQQAPPPQQTYVVAPTVPAASDENSPEAKLKRLKEARQVQDNERMRIDMIKELGERPMKPERSGANPFLIFQKDFWEKCRQECDAKKQAETKDPSTKAARNEVRAALGKMWRELPDKEKEPYLEKTKNIKETNNKKSEQYREKMRRYDTEAEDFRRRWKEEKGSKPSEEENKLQKLIQNQKLLLQHQQQQREQQQHQKQSYQHEPSPPFKRRKY</sequence>
<feature type="compositionally biased region" description="Polar residues" evidence="4">
    <location>
        <begin position="289"/>
        <end position="298"/>
    </location>
</feature>
<dbReference type="GO" id="GO:0016491">
    <property type="term" value="F:oxidoreductase activity"/>
    <property type="evidence" value="ECO:0007669"/>
    <property type="project" value="UniProtKB-KW"/>
</dbReference>
<feature type="region of interest" description="Disordered" evidence="4">
    <location>
        <begin position="166"/>
        <end position="193"/>
    </location>
</feature>
<dbReference type="PANTHER" id="PTHR10742">
    <property type="entry name" value="FLAVIN MONOAMINE OXIDASE"/>
    <property type="match status" value="1"/>
</dbReference>
<keyword evidence="2" id="KW-0560">Oxidoreductase</keyword>
<feature type="DNA-binding region" description="HMG box" evidence="3">
    <location>
        <begin position="1275"/>
        <end position="1355"/>
    </location>
</feature>
<evidence type="ECO:0008006" key="9">
    <source>
        <dbReference type="Google" id="ProtNLM"/>
    </source>
</evidence>
<feature type="domain" description="HMG box" evidence="5">
    <location>
        <begin position="1275"/>
        <end position="1355"/>
    </location>
</feature>
<dbReference type="GO" id="GO:0003682">
    <property type="term" value="F:chromatin binding"/>
    <property type="evidence" value="ECO:0007669"/>
    <property type="project" value="TreeGrafter"/>
</dbReference>
<evidence type="ECO:0000259" key="6">
    <source>
        <dbReference type="PROSITE" id="PS50934"/>
    </source>
</evidence>
<comment type="similarity">
    <text evidence="1">Belongs to the flavin monoamine oxidase family.</text>
</comment>
<name>A0A0J9X793_GEOCN</name>
<evidence type="ECO:0000256" key="1">
    <source>
        <dbReference type="ARBA" id="ARBA00005995"/>
    </source>
</evidence>
<feature type="region of interest" description="Disordered" evidence="4">
    <location>
        <begin position="90"/>
        <end position="148"/>
    </location>
</feature>
<keyword evidence="3" id="KW-0539">Nucleus</keyword>
<organism evidence="7 8">
    <name type="scientific">Geotrichum candidum</name>
    <name type="common">Oospora lactis</name>
    <name type="synonym">Dipodascus geotrichum</name>
    <dbReference type="NCBI Taxonomy" id="1173061"/>
    <lineage>
        <taxon>Eukaryota</taxon>
        <taxon>Fungi</taxon>
        <taxon>Dikarya</taxon>
        <taxon>Ascomycota</taxon>
        <taxon>Saccharomycotina</taxon>
        <taxon>Dipodascomycetes</taxon>
        <taxon>Dipodascales</taxon>
        <taxon>Dipodascaceae</taxon>
        <taxon>Geotrichum</taxon>
    </lineage>
</organism>
<feature type="region of interest" description="Disordered" evidence="4">
    <location>
        <begin position="208"/>
        <end position="247"/>
    </location>
</feature>
<evidence type="ECO:0000256" key="3">
    <source>
        <dbReference type="PROSITE-ProRule" id="PRU00267"/>
    </source>
</evidence>
<feature type="region of interest" description="Disordered" evidence="4">
    <location>
        <begin position="260"/>
        <end position="352"/>
    </location>
</feature>
<evidence type="ECO:0000256" key="4">
    <source>
        <dbReference type="SAM" id="MobiDB-lite"/>
    </source>
</evidence>
<dbReference type="SUPFAM" id="SSF54373">
    <property type="entry name" value="FAD-linked reductases, C-terminal domain"/>
    <property type="match status" value="1"/>
</dbReference>
<evidence type="ECO:0000313" key="7">
    <source>
        <dbReference type="EMBL" id="CDO53091.1"/>
    </source>
</evidence>
<dbReference type="InterPro" id="IPR036910">
    <property type="entry name" value="HMG_box_dom_sf"/>
</dbReference>
<feature type="compositionally biased region" description="Polar residues" evidence="4">
    <location>
        <begin position="316"/>
        <end position="325"/>
    </location>
</feature>
<keyword evidence="3" id="KW-0238">DNA-binding</keyword>
<dbReference type="InterPro" id="IPR009071">
    <property type="entry name" value="HMG_box_dom"/>
</dbReference>
<feature type="compositionally biased region" description="Basic and acidic residues" evidence="4">
    <location>
        <begin position="1327"/>
        <end position="1387"/>
    </location>
</feature>
<dbReference type="PROSITE" id="PS50934">
    <property type="entry name" value="SWIRM"/>
    <property type="match status" value="1"/>
</dbReference>
<keyword evidence="8" id="KW-1185">Reference proteome</keyword>
<dbReference type="GO" id="GO:0006338">
    <property type="term" value="P:chromatin remodeling"/>
    <property type="evidence" value="ECO:0007669"/>
    <property type="project" value="TreeGrafter"/>
</dbReference>
<dbReference type="Gene3D" id="3.50.50.60">
    <property type="entry name" value="FAD/NAD(P)-binding domain"/>
    <property type="match status" value="2"/>
</dbReference>
<protein>
    <recommendedName>
        <fullName evidence="9">HMG box domain-containing protein</fullName>
    </recommendedName>
</protein>
<reference evidence="7" key="1">
    <citation type="submission" date="2014-03" db="EMBL/GenBank/DDBJ databases">
        <authorList>
            <person name="Casaregola S."/>
        </authorList>
    </citation>
    <scope>NUCLEOTIDE SEQUENCE [LARGE SCALE GENOMIC DNA]</scope>
    <source>
        <strain evidence="7">CLIB 918</strain>
    </source>
</reference>
<dbReference type="PANTHER" id="PTHR10742:SF386">
    <property type="entry name" value="LYSINE-SPECIFIC HISTONE DEMETHYLASE 1A"/>
    <property type="match status" value="1"/>
</dbReference>
<accession>A0A0J9X793</accession>
<dbReference type="Pfam" id="PF04433">
    <property type="entry name" value="SWIRM"/>
    <property type="match status" value="1"/>
</dbReference>
<dbReference type="GO" id="GO:0050660">
    <property type="term" value="F:flavin adenine dinucleotide binding"/>
    <property type="evidence" value="ECO:0007669"/>
    <property type="project" value="TreeGrafter"/>
</dbReference>
<dbReference type="Proteomes" id="UP000242525">
    <property type="component" value="Unassembled WGS sequence"/>
</dbReference>
<comment type="caution">
    <text evidence="7">The sequence shown here is derived from an EMBL/GenBank/DDBJ whole genome shotgun (WGS) entry which is preliminary data.</text>
</comment>
<evidence type="ECO:0000259" key="5">
    <source>
        <dbReference type="PROSITE" id="PS50118"/>
    </source>
</evidence>
<feature type="compositionally biased region" description="Low complexity" evidence="4">
    <location>
        <begin position="1388"/>
        <end position="1417"/>
    </location>
</feature>
<dbReference type="GO" id="GO:0003677">
    <property type="term" value="F:DNA binding"/>
    <property type="evidence" value="ECO:0007669"/>
    <property type="project" value="UniProtKB-UniRule"/>
</dbReference>
<feature type="compositionally biased region" description="Polar residues" evidence="4">
    <location>
        <begin position="229"/>
        <end position="247"/>
    </location>
</feature>
<dbReference type="InterPro" id="IPR002937">
    <property type="entry name" value="Amino_oxidase"/>
</dbReference>
<dbReference type="InterPro" id="IPR036188">
    <property type="entry name" value="FAD/NAD-bd_sf"/>
</dbReference>
<dbReference type="GO" id="GO:0005634">
    <property type="term" value="C:nucleus"/>
    <property type="evidence" value="ECO:0007669"/>
    <property type="project" value="UniProtKB-UniRule"/>
</dbReference>
<dbReference type="Gene3D" id="1.10.30.10">
    <property type="entry name" value="High mobility group box domain"/>
    <property type="match status" value="1"/>
</dbReference>
<dbReference type="OrthoDB" id="5046242at2759"/>
<evidence type="ECO:0000256" key="2">
    <source>
        <dbReference type="ARBA" id="ARBA00023002"/>
    </source>
</evidence>
<evidence type="ECO:0000313" key="8">
    <source>
        <dbReference type="Proteomes" id="UP000242525"/>
    </source>
</evidence>
<feature type="domain" description="SWIRM" evidence="6">
    <location>
        <begin position="444"/>
        <end position="539"/>
    </location>
</feature>
<feature type="compositionally biased region" description="Low complexity" evidence="4">
    <location>
        <begin position="260"/>
        <end position="288"/>
    </location>
</feature>
<dbReference type="InterPro" id="IPR009057">
    <property type="entry name" value="Homeodomain-like_sf"/>
</dbReference>
<feature type="compositionally biased region" description="Low complexity" evidence="4">
    <location>
        <begin position="90"/>
        <end position="147"/>
    </location>
</feature>
<dbReference type="STRING" id="1173061.A0A0J9X793"/>
<dbReference type="EMBL" id="CCBN010000004">
    <property type="protein sequence ID" value="CDO53091.1"/>
    <property type="molecule type" value="Genomic_DNA"/>
</dbReference>
<dbReference type="SUPFAM" id="SSF47095">
    <property type="entry name" value="HMG-box"/>
    <property type="match status" value="1"/>
</dbReference>
<dbReference type="PROSITE" id="PS50118">
    <property type="entry name" value="HMG_BOX_2"/>
    <property type="match status" value="1"/>
</dbReference>
<gene>
    <name evidence="7" type="ORF">BN980_GECA04s04168g</name>
</gene>
<dbReference type="SUPFAM" id="SSF46689">
    <property type="entry name" value="Homeodomain-like"/>
    <property type="match status" value="1"/>
</dbReference>
<dbReference type="Gene3D" id="3.90.660.10">
    <property type="match status" value="1"/>
</dbReference>
<dbReference type="CDD" id="cd00084">
    <property type="entry name" value="HMG-box_SF"/>
    <property type="match status" value="1"/>
</dbReference>
<dbReference type="Gene3D" id="1.10.10.10">
    <property type="entry name" value="Winged helix-like DNA-binding domain superfamily/Winged helix DNA-binding domain"/>
    <property type="match status" value="1"/>
</dbReference>
<proteinExistence type="inferred from homology"/>
<dbReference type="Pfam" id="PF01593">
    <property type="entry name" value="Amino_oxidase"/>
    <property type="match status" value="2"/>
</dbReference>